<organism evidence="9 10">
    <name type="scientific">Cyclotella atomus</name>
    <dbReference type="NCBI Taxonomy" id="382360"/>
    <lineage>
        <taxon>Eukaryota</taxon>
        <taxon>Sar</taxon>
        <taxon>Stramenopiles</taxon>
        <taxon>Ochrophyta</taxon>
        <taxon>Bacillariophyta</taxon>
        <taxon>Coscinodiscophyceae</taxon>
        <taxon>Thalassiosirophycidae</taxon>
        <taxon>Stephanodiscales</taxon>
        <taxon>Stephanodiscaceae</taxon>
        <taxon>Cyclotella</taxon>
    </lineage>
</organism>
<feature type="transmembrane region" description="Helical" evidence="7">
    <location>
        <begin position="568"/>
        <end position="589"/>
    </location>
</feature>
<evidence type="ECO:0000256" key="6">
    <source>
        <dbReference type="SAM" id="MobiDB-lite"/>
    </source>
</evidence>
<dbReference type="GO" id="GO:0016020">
    <property type="term" value="C:membrane"/>
    <property type="evidence" value="ECO:0007669"/>
    <property type="project" value="UniProtKB-SubCell"/>
</dbReference>
<proteinExistence type="predicted"/>
<keyword evidence="3 7" id="KW-1133">Transmembrane helix</keyword>
<evidence type="ECO:0000256" key="2">
    <source>
        <dbReference type="ARBA" id="ARBA00022692"/>
    </source>
</evidence>
<comment type="caution">
    <text evidence="9">The sequence shown here is derived from an EMBL/GenBank/DDBJ whole genome shotgun (WGS) entry which is preliminary data.</text>
</comment>
<dbReference type="AlphaFoldDB" id="A0ABD3Q4F2"/>
<feature type="transmembrane region" description="Helical" evidence="7">
    <location>
        <begin position="674"/>
        <end position="696"/>
    </location>
</feature>
<feature type="transmembrane region" description="Helical" evidence="7">
    <location>
        <begin position="747"/>
        <end position="774"/>
    </location>
</feature>
<keyword evidence="10" id="KW-1185">Reference proteome</keyword>
<dbReference type="PANTHER" id="PTHR10037">
    <property type="entry name" value="VOLTAGE-GATED CATION CHANNEL CALCIUM AND SODIUM"/>
    <property type="match status" value="1"/>
</dbReference>
<accession>A0ABD3Q4F2</accession>
<dbReference type="EMBL" id="JALLPJ020000334">
    <property type="protein sequence ID" value="KAL3795108.1"/>
    <property type="molecule type" value="Genomic_DNA"/>
</dbReference>
<feature type="transmembrane region" description="Helical" evidence="7">
    <location>
        <begin position="163"/>
        <end position="184"/>
    </location>
</feature>
<evidence type="ECO:0000313" key="10">
    <source>
        <dbReference type="Proteomes" id="UP001530400"/>
    </source>
</evidence>
<feature type="transmembrane region" description="Helical" evidence="7">
    <location>
        <begin position="279"/>
        <end position="304"/>
    </location>
</feature>
<keyword evidence="2 7" id="KW-0812">Transmembrane</keyword>
<feature type="transmembrane region" description="Helical" evidence="7">
    <location>
        <begin position="205"/>
        <end position="227"/>
    </location>
</feature>
<comment type="subcellular location">
    <subcellularLocation>
        <location evidence="1">Membrane</location>
        <topology evidence="1">Multi-pass membrane protein</topology>
    </subcellularLocation>
</comment>
<dbReference type="Pfam" id="PF00520">
    <property type="entry name" value="Ion_trans"/>
    <property type="match status" value="2"/>
</dbReference>
<dbReference type="InterPro" id="IPR005821">
    <property type="entry name" value="Ion_trans_dom"/>
</dbReference>
<dbReference type="InterPro" id="IPR027359">
    <property type="entry name" value="Volt_channel_dom_sf"/>
</dbReference>
<feature type="transmembrane region" description="Helical" evidence="7">
    <location>
        <begin position="97"/>
        <end position="117"/>
    </location>
</feature>
<feature type="transmembrane region" description="Helical" evidence="7">
    <location>
        <begin position="716"/>
        <end position="735"/>
    </location>
</feature>
<evidence type="ECO:0000256" key="1">
    <source>
        <dbReference type="ARBA" id="ARBA00004141"/>
    </source>
</evidence>
<dbReference type="Gene3D" id="1.20.120.350">
    <property type="entry name" value="Voltage-gated potassium channels. Chain C"/>
    <property type="match status" value="2"/>
</dbReference>
<evidence type="ECO:0000256" key="7">
    <source>
        <dbReference type="SAM" id="Phobius"/>
    </source>
</evidence>
<gene>
    <name evidence="9" type="ORF">ACHAWO_009271</name>
</gene>
<evidence type="ECO:0000259" key="8">
    <source>
        <dbReference type="Pfam" id="PF00520"/>
    </source>
</evidence>
<sequence>MPIAKAIAPSQQSSAVSDDLPSHRSLSSRREQASIDFHSLKRENSDGFSDNPLRAYQQQQLEHERRKHRVRAAPDSWRGFLEWLIVNCTDIVDNERFQGFILICICVNSLMLGMVTFPMIKDDLALSSIFNTCDMIFLVIFTIEITMQLISRGIRYFKDGWCLFDLIIVLISWLSLSITGFYALRVFRAFRLITRVEMMRNVVVVLFHVVPAISGICVLSMLVIYIYSVLCTDLFKNYYPGVLSGDYFGRIDYSFFTLFQFICMDEWSSIASELVAVEYWYWIIFITFIVMTAFVVVNLMIAVICDAVGILREAEQALLHGNEALDESEAEESEEEEQQKNLRTRIHEMEEMLDEMEVAQERMAETIKYLSLAMLSRHVKTMPVRSAAASRRRPETMRNAVNRSLRNMFAKRKQHIPEQGPMGPVFPRTPQKKAGKRSHNSSLGPVDSHGIDSDGLLNSGRSECSDSGELNKMIRTQDPLSKPIDDSDRDGEDLTNPSEHYPLKGSESIRPGIQVSGRREEMSKRTLSNLSDRFMENVYYMKESRTVGRLNNVRQRIGDRVNDNRVQWFIVVLIMVNAIMIGIATFPTVKDNPEAKSTFELIDRVFLIIFTIEATMQLTYHGCALFKDAWLVFDLSIVAISWAFDKIQVARAFRIFRALRLIARIDVMKNLIKALIGVIPNVTAIAMLLTLVFYIFGVMFTQLYKDVSKQYPREEQYFVALPDTLFTLFQIMTMDEWSRVYIQAYDAYWWSWILFISFVVVSAFIFANLIIAVICDGVRVMEDDEVAGLTGYEEDEIYHHRVVDGSEKDSDRPWMYPRTTTMQKLREMEQQLDQIVMTQNQLRNAITIIAQSYHLNGSMEENGSGLDENINFGELQVLAKASLLEIALSEEDYDSGEESMSSQQSSLPNFRTADDTSSI</sequence>
<feature type="region of interest" description="Disordered" evidence="6">
    <location>
        <begin position="1"/>
        <end position="51"/>
    </location>
</feature>
<evidence type="ECO:0000256" key="4">
    <source>
        <dbReference type="ARBA" id="ARBA00023136"/>
    </source>
</evidence>
<reference evidence="9 10" key="1">
    <citation type="submission" date="2024-10" db="EMBL/GenBank/DDBJ databases">
        <title>Updated reference genomes for cyclostephanoid diatoms.</title>
        <authorList>
            <person name="Roberts W.R."/>
            <person name="Alverson A.J."/>
        </authorList>
    </citation>
    <scope>NUCLEOTIDE SEQUENCE [LARGE SCALE GENOMIC DNA]</scope>
    <source>
        <strain evidence="9 10">AJA010-31</strain>
    </source>
</reference>
<feature type="coiled-coil region" evidence="5">
    <location>
        <begin position="311"/>
        <end position="369"/>
    </location>
</feature>
<evidence type="ECO:0000256" key="5">
    <source>
        <dbReference type="SAM" id="Coils"/>
    </source>
</evidence>
<dbReference type="SUPFAM" id="SSF81324">
    <property type="entry name" value="Voltage-gated potassium channels"/>
    <property type="match status" value="2"/>
</dbReference>
<dbReference type="InterPro" id="IPR043203">
    <property type="entry name" value="VGCC_Ca_Na"/>
</dbReference>
<feature type="compositionally biased region" description="Basic residues" evidence="6">
    <location>
        <begin position="430"/>
        <end position="439"/>
    </location>
</feature>
<feature type="compositionally biased region" description="Basic and acidic residues" evidence="6">
    <location>
        <begin position="28"/>
        <end position="45"/>
    </location>
</feature>
<dbReference type="Gene3D" id="1.10.287.70">
    <property type="match status" value="2"/>
</dbReference>
<keyword evidence="4 7" id="KW-0472">Membrane</keyword>
<evidence type="ECO:0000313" key="9">
    <source>
        <dbReference type="EMBL" id="KAL3795108.1"/>
    </source>
</evidence>
<protein>
    <recommendedName>
        <fullName evidence="8">Ion transport domain-containing protein</fullName>
    </recommendedName>
</protein>
<name>A0ABD3Q4F2_9STRA</name>
<dbReference type="PANTHER" id="PTHR10037:SF62">
    <property type="entry name" value="SODIUM CHANNEL PROTEIN 60E"/>
    <property type="match status" value="1"/>
</dbReference>
<evidence type="ECO:0000256" key="3">
    <source>
        <dbReference type="ARBA" id="ARBA00022989"/>
    </source>
</evidence>
<feature type="transmembrane region" description="Helical" evidence="7">
    <location>
        <begin position="129"/>
        <end position="151"/>
    </location>
</feature>
<feature type="region of interest" description="Disordered" evidence="6">
    <location>
        <begin position="415"/>
        <end position="510"/>
    </location>
</feature>
<dbReference type="Proteomes" id="UP001530400">
    <property type="component" value="Unassembled WGS sequence"/>
</dbReference>
<feature type="domain" description="Ion transport" evidence="8">
    <location>
        <begin position="97"/>
        <end position="313"/>
    </location>
</feature>
<feature type="domain" description="Ion transport" evidence="8">
    <location>
        <begin position="566"/>
        <end position="779"/>
    </location>
</feature>
<keyword evidence="5" id="KW-0175">Coiled coil</keyword>
<feature type="region of interest" description="Disordered" evidence="6">
    <location>
        <begin position="892"/>
        <end position="919"/>
    </location>
</feature>